<evidence type="ECO:0000313" key="2">
    <source>
        <dbReference type="Proteomes" id="UP000676996"/>
    </source>
</evidence>
<dbReference type="EMBL" id="JAGRQC010000001">
    <property type="protein sequence ID" value="MBR0551156.1"/>
    <property type="molecule type" value="Genomic_DNA"/>
</dbReference>
<evidence type="ECO:0000313" key="1">
    <source>
        <dbReference type="EMBL" id="MBR0551156.1"/>
    </source>
</evidence>
<protein>
    <submittedName>
        <fullName evidence="1">Uncharacterized protein</fullName>
    </submittedName>
</protein>
<dbReference type="AlphaFoldDB" id="A0A8T4IFZ5"/>
<dbReference type="Proteomes" id="UP000676996">
    <property type="component" value="Unassembled WGS sequence"/>
</dbReference>
<comment type="caution">
    <text evidence="1">The sequence shown here is derived from an EMBL/GenBank/DDBJ whole genome shotgun (WGS) entry which is preliminary data.</text>
</comment>
<sequence>MVVSEPRAYDAVGSTLRDAYGGDSAIPDDMLNCLDQLDGKTGSRTN</sequence>
<keyword evidence="2" id="KW-1185">Reference proteome</keyword>
<gene>
    <name evidence="1" type="ORF">J7S20_01400</name>
</gene>
<organism evidence="1 2">
    <name type="scientific">Stakelama marina</name>
    <dbReference type="NCBI Taxonomy" id="2826939"/>
    <lineage>
        <taxon>Bacteria</taxon>
        <taxon>Pseudomonadati</taxon>
        <taxon>Pseudomonadota</taxon>
        <taxon>Alphaproteobacteria</taxon>
        <taxon>Sphingomonadales</taxon>
        <taxon>Sphingomonadaceae</taxon>
        <taxon>Stakelama</taxon>
    </lineage>
</organism>
<dbReference type="RefSeq" id="WP_284052447.1">
    <property type="nucleotide sequence ID" value="NZ_JAGRQC010000001.1"/>
</dbReference>
<proteinExistence type="predicted"/>
<reference evidence="1" key="1">
    <citation type="submission" date="2021-04" db="EMBL/GenBank/DDBJ databases">
        <title>Ouciella asimina sp. nov., isolated from the surface seawater in the hydrothermal field of Okinawa Trough.</title>
        <authorList>
            <person name="Shuang W."/>
        </authorList>
    </citation>
    <scope>NUCLEOTIDE SEQUENCE</scope>
    <source>
        <strain evidence="1">LXI357</strain>
    </source>
</reference>
<accession>A0A8T4IFZ5</accession>
<name>A0A8T4IFZ5_9SPHN</name>